<dbReference type="EMBL" id="LN891163">
    <property type="protein sequence ID" value="CUS07905.1"/>
    <property type="molecule type" value="Genomic_DNA"/>
</dbReference>
<protein>
    <submittedName>
        <fullName evidence="3">Uncharacterized protein</fullName>
    </submittedName>
</protein>
<dbReference type="PANTHER" id="PTHR32470:SF2">
    <property type="entry name" value="NADH DEHYDROGENASE [UBIQUINONE] 1 ALPHA SUBCOMPLEX ASSEMBLY FACTOR 2"/>
    <property type="match status" value="1"/>
</dbReference>
<dbReference type="Proteomes" id="UP001412239">
    <property type="component" value="Unassembled WGS sequence"/>
</dbReference>
<reference evidence="3" key="1">
    <citation type="submission" date="2015-10" db="EMBL/GenBank/DDBJ databases">
        <authorList>
            <person name="Regsiter A."/>
            <person name="william w."/>
        </authorList>
    </citation>
    <scope>NUCLEOTIDE SEQUENCE</scope>
    <source>
        <strain evidence="3">Montdore</strain>
    </source>
</reference>
<accession>A0A292PMI5</accession>
<dbReference type="GO" id="GO:0005739">
    <property type="term" value="C:mitochondrion"/>
    <property type="evidence" value="ECO:0007669"/>
    <property type="project" value="TreeGrafter"/>
</dbReference>
<feature type="compositionally biased region" description="Basic and acidic residues" evidence="2">
    <location>
        <begin position="140"/>
        <end position="150"/>
    </location>
</feature>
<evidence type="ECO:0000256" key="2">
    <source>
        <dbReference type="SAM" id="MobiDB-lite"/>
    </source>
</evidence>
<dbReference type="Pfam" id="PF05071">
    <property type="entry name" value="NDUFA12"/>
    <property type="match status" value="1"/>
</dbReference>
<evidence type="ECO:0000256" key="1">
    <source>
        <dbReference type="ARBA" id="ARBA00007355"/>
    </source>
</evidence>
<proteinExistence type="inferred from homology"/>
<dbReference type="PANTHER" id="PTHR32470">
    <property type="entry name" value="ADH DEHYDROGENASE [UBIQUINONE] 1 ALPHA SUBCOMPLEX ASSEMBLY FACTOR 2"/>
    <property type="match status" value="1"/>
</dbReference>
<feature type="region of interest" description="Disordered" evidence="2">
    <location>
        <begin position="138"/>
        <end position="163"/>
    </location>
</feature>
<dbReference type="GO" id="GO:0045271">
    <property type="term" value="C:respiratory chain complex I"/>
    <property type="evidence" value="ECO:0007669"/>
    <property type="project" value="InterPro"/>
</dbReference>
<comment type="similarity">
    <text evidence="1">Belongs to the complex I NDUFA12 subunit family.</text>
</comment>
<evidence type="ECO:0000313" key="4">
    <source>
        <dbReference type="Proteomes" id="UP001412239"/>
    </source>
</evidence>
<sequence>MTSKVQGNILTRIYYTWKSLKLPWRRKVFVGMDLDGNSFWEIPISAHGRVRRMVTYKDPKRDLVDYKLPPQWTQWLRHSRAAPTIAELHADIARQAQLKHLVAAADARWNSKPSLLNAAPHPPADSVLESNTKFCSDSGLQRREEMHQGRGETGAGFGGKHKEGYRAAGESVDRARGARGYEAWGAGVGGEFKVGEWDPNAGLPKKRPGRV</sequence>
<dbReference type="AlphaFoldDB" id="A0A292PMI5"/>
<dbReference type="InterPro" id="IPR007763">
    <property type="entry name" value="NDUFA12"/>
</dbReference>
<gene>
    <name evidence="3" type="ORF">GSTUAT00007999001</name>
</gene>
<keyword evidence="4" id="KW-1185">Reference proteome</keyword>
<evidence type="ECO:0000313" key="3">
    <source>
        <dbReference type="EMBL" id="CUS07905.1"/>
    </source>
</evidence>
<dbReference type="InterPro" id="IPR052618">
    <property type="entry name" value="ComplexI_NDUFA12"/>
</dbReference>
<name>A0A292PMI5_9PEZI</name>
<dbReference type="GO" id="GO:0032981">
    <property type="term" value="P:mitochondrial respiratory chain complex I assembly"/>
    <property type="evidence" value="ECO:0007669"/>
    <property type="project" value="TreeGrafter"/>
</dbReference>
<organism evidence="3 4">
    <name type="scientific">Tuber aestivum</name>
    <name type="common">summer truffle</name>
    <dbReference type="NCBI Taxonomy" id="59557"/>
    <lineage>
        <taxon>Eukaryota</taxon>
        <taxon>Fungi</taxon>
        <taxon>Dikarya</taxon>
        <taxon>Ascomycota</taxon>
        <taxon>Pezizomycotina</taxon>
        <taxon>Pezizomycetes</taxon>
        <taxon>Pezizales</taxon>
        <taxon>Tuberaceae</taxon>
        <taxon>Tuber</taxon>
    </lineage>
</organism>